<dbReference type="AlphaFoldDB" id="A0A6M3JXF1"/>
<dbReference type="EMBL" id="MT142558">
    <property type="protein sequence ID" value="QJA85174.1"/>
    <property type="molecule type" value="Genomic_DNA"/>
</dbReference>
<dbReference type="EMBL" id="MT142113">
    <property type="protein sequence ID" value="QJA74679.1"/>
    <property type="molecule type" value="Genomic_DNA"/>
</dbReference>
<evidence type="ECO:0000313" key="1">
    <source>
        <dbReference type="EMBL" id="QJA74679.1"/>
    </source>
</evidence>
<protein>
    <submittedName>
        <fullName evidence="1">Uncharacterized protein</fullName>
    </submittedName>
</protein>
<organism evidence="1">
    <name type="scientific">viral metagenome</name>
    <dbReference type="NCBI Taxonomy" id="1070528"/>
    <lineage>
        <taxon>unclassified sequences</taxon>
        <taxon>metagenomes</taxon>
        <taxon>organismal metagenomes</taxon>
    </lineage>
</organism>
<reference evidence="1" key="1">
    <citation type="submission" date="2020-03" db="EMBL/GenBank/DDBJ databases">
        <title>The deep terrestrial virosphere.</title>
        <authorList>
            <person name="Holmfeldt K."/>
            <person name="Nilsson E."/>
            <person name="Simone D."/>
            <person name="Lopez-Fernandez M."/>
            <person name="Wu X."/>
            <person name="de Brujin I."/>
            <person name="Lundin D."/>
            <person name="Andersson A."/>
            <person name="Bertilsson S."/>
            <person name="Dopson M."/>
        </authorList>
    </citation>
    <scope>NUCLEOTIDE SEQUENCE</scope>
    <source>
        <strain evidence="1">MM415A01952</strain>
        <strain evidence="2">MM415B02267</strain>
    </source>
</reference>
<accession>A0A6M3JXF1</accession>
<sequence>MNDLGLTRELIRKEAERIIEEAIKRHIVNIDNKIDKVIKENIEWALNKDNISFKRDTLEKRILVLARNKVDKILEKEMKITYDIKVSNKVR</sequence>
<gene>
    <name evidence="1" type="ORF">MM415A01952_0020</name>
    <name evidence="2" type="ORF">MM415B02267_0021</name>
</gene>
<proteinExistence type="predicted"/>
<name>A0A6M3JXF1_9ZZZZ</name>
<evidence type="ECO:0000313" key="2">
    <source>
        <dbReference type="EMBL" id="QJA85174.1"/>
    </source>
</evidence>